<evidence type="ECO:0000259" key="9">
    <source>
        <dbReference type="Pfam" id="PF00578"/>
    </source>
</evidence>
<proteinExistence type="predicted"/>
<keyword evidence="4" id="KW-0560">Oxidoreductase</keyword>
<dbReference type="AlphaFoldDB" id="A0AAV8TMX8"/>
<dbReference type="PANTHER" id="PTHR42801:SF4">
    <property type="entry name" value="AHPC_TSA FAMILY PROTEIN"/>
    <property type="match status" value="1"/>
</dbReference>
<keyword evidence="3" id="KW-0049">Antioxidant</keyword>
<evidence type="ECO:0000256" key="8">
    <source>
        <dbReference type="ARBA" id="ARBA00042163"/>
    </source>
</evidence>
<dbReference type="InterPro" id="IPR036249">
    <property type="entry name" value="Thioredoxin-like_sf"/>
</dbReference>
<evidence type="ECO:0000256" key="4">
    <source>
        <dbReference type="ARBA" id="ARBA00023002"/>
    </source>
</evidence>
<keyword evidence="6" id="KW-0676">Redox-active center</keyword>
<evidence type="ECO:0000256" key="7">
    <source>
        <dbReference type="ARBA" id="ARBA00039701"/>
    </source>
</evidence>
<comment type="subcellular location">
    <subcellularLocation>
        <location evidence="1">Plastid</location>
        <location evidence="1">Chloroplast thylakoid lumen</location>
    </subcellularLocation>
</comment>
<dbReference type="InterPro" id="IPR000866">
    <property type="entry name" value="AhpC/TSA"/>
</dbReference>
<sequence>MASILLPKNYIPSLFPTQKPRTSSQSPICLQIIEVPVNKGQIPPSFTLNDQDGKNVTLSKFKGKPAFANKYRLPFTLLSDDGNKVRKDWGVPSDLFGALPGRQTYVLDKNGVVQLIYNNLFQREKHIDETLKLLQSL</sequence>
<evidence type="ECO:0000313" key="10">
    <source>
        <dbReference type="EMBL" id="KAJ8767268.1"/>
    </source>
</evidence>
<dbReference type="InterPro" id="IPR050924">
    <property type="entry name" value="Peroxiredoxin_BCP/PrxQ"/>
</dbReference>
<protein>
    <recommendedName>
        <fullName evidence="7">Peroxiredoxin Q, chloroplastic</fullName>
    </recommendedName>
    <alternativeName>
        <fullName evidence="8">Thioredoxin-dependent peroxiredoxin Q</fullName>
    </alternativeName>
</protein>
<comment type="caution">
    <text evidence="10">The sequence shown here is derived from an EMBL/GenBank/DDBJ whole genome shotgun (WGS) entry which is preliminary data.</text>
</comment>
<evidence type="ECO:0000313" key="11">
    <source>
        <dbReference type="Proteomes" id="UP001159364"/>
    </source>
</evidence>
<dbReference type="GO" id="GO:0009543">
    <property type="term" value="C:chloroplast thylakoid lumen"/>
    <property type="evidence" value="ECO:0007669"/>
    <property type="project" value="UniProtKB-SubCell"/>
</dbReference>
<dbReference type="GO" id="GO:0045454">
    <property type="term" value="P:cell redox homeostasis"/>
    <property type="evidence" value="ECO:0007669"/>
    <property type="project" value="TreeGrafter"/>
</dbReference>
<reference evidence="10 11" key="1">
    <citation type="submission" date="2021-09" db="EMBL/GenBank/DDBJ databases">
        <title>Genomic insights and catalytic innovation underlie evolution of tropane alkaloids biosynthesis.</title>
        <authorList>
            <person name="Wang Y.-J."/>
            <person name="Tian T."/>
            <person name="Huang J.-P."/>
            <person name="Huang S.-X."/>
        </authorList>
    </citation>
    <scope>NUCLEOTIDE SEQUENCE [LARGE SCALE GENOMIC DNA]</scope>
    <source>
        <strain evidence="10">KIB-2018</strain>
        <tissue evidence="10">Leaf</tissue>
    </source>
</reference>
<dbReference type="GO" id="GO:0008379">
    <property type="term" value="F:thioredoxin peroxidase activity"/>
    <property type="evidence" value="ECO:0007669"/>
    <property type="project" value="TreeGrafter"/>
</dbReference>
<dbReference type="SUPFAM" id="SSF52833">
    <property type="entry name" value="Thioredoxin-like"/>
    <property type="match status" value="1"/>
</dbReference>
<keyword evidence="2" id="KW-0575">Peroxidase</keyword>
<dbReference type="EMBL" id="JAIWQS010000004">
    <property type="protein sequence ID" value="KAJ8767268.1"/>
    <property type="molecule type" value="Genomic_DNA"/>
</dbReference>
<dbReference type="GO" id="GO:0009535">
    <property type="term" value="C:chloroplast thylakoid membrane"/>
    <property type="evidence" value="ECO:0007669"/>
    <property type="project" value="TreeGrafter"/>
</dbReference>
<feature type="domain" description="Alkyl hydroperoxide reductase subunit C/ Thiol specific antioxidant" evidence="9">
    <location>
        <begin position="66"/>
        <end position="115"/>
    </location>
</feature>
<keyword evidence="11" id="KW-1185">Reference proteome</keyword>
<dbReference type="Gene3D" id="3.40.30.10">
    <property type="entry name" value="Glutaredoxin"/>
    <property type="match status" value="2"/>
</dbReference>
<dbReference type="Proteomes" id="UP001159364">
    <property type="component" value="Linkage Group LG04"/>
</dbReference>
<dbReference type="Pfam" id="PF00578">
    <property type="entry name" value="AhpC-TSA"/>
    <property type="match status" value="1"/>
</dbReference>
<keyword evidence="5" id="KW-1015">Disulfide bond</keyword>
<gene>
    <name evidence="10" type="ORF">K2173_017312</name>
</gene>
<name>A0AAV8TMX8_9ROSI</name>
<organism evidence="10 11">
    <name type="scientific">Erythroxylum novogranatense</name>
    <dbReference type="NCBI Taxonomy" id="1862640"/>
    <lineage>
        <taxon>Eukaryota</taxon>
        <taxon>Viridiplantae</taxon>
        <taxon>Streptophyta</taxon>
        <taxon>Embryophyta</taxon>
        <taxon>Tracheophyta</taxon>
        <taxon>Spermatophyta</taxon>
        <taxon>Magnoliopsida</taxon>
        <taxon>eudicotyledons</taxon>
        <taxon>Gunneridae</taxon>
        <taxon>Pentapetalae</taxon>
        <taxon>rosids</taxon>
        <taxon>fabids</taxon>
        <taxon>Malpighiales</taxon>
        <taxon>Erythroxylaceae</taxon>
        <taxon>Erythroxylum</taxon>
    </lineage>
</organism>
<accession>A0AAV8TMX8</accession>
<evidence type="ECO:0000256" key="1">
    <source>
        <dbReference type="ARBA" id="ARBA00004456"/>
    </source>
</evidence>
<evidence type="ECO:0000256" key="5">
    <source>
        <dbReference type="ARBA" id="ARBA00023157"/>
    </source>
</evidence>
<evidence type="ECO:0000256" key="2">
    <source>
        <dbReference type="ARBA" id="ARBA00022559"/>
    </source>
</evidence>
<dbReference type="PANTHER" id="PTHR42801">
    <property type="entry name" value="THIOREDOXIN-DEPENDENT PEROXIDE REDUCTASE"/>
    <property type="match status" value="1"/>
</dbReference>
<dbReference type="GO" id="GO:0034599">
    <property type="term" value="P:cellular response to oxidative stress"/>
    <property type="evidence" value="ECO:0007669"/>
    <property type="project" value="TreeGrafter"/>
</dbReference>
<evidence type="ECO:0000256" key="3">
    <source>
        <dbReference type="ARBA" id="ARBA00022862"/>
    </source>
</evidence>
<evidence type="ECO:0000256" key="6">
    <source>
        <dbReference type="ARBA" id="ARBA00023284"/>
    </source>
</evidence>